<feature type="domain" description="N-acetyltransferase" evidence="1">
    <location>
        <begin position="12"/>
        <end position="149"/>
    </location>
</feature>
<sequence>MHPEPHDEPRVASFRDLTTTTLYEILRLRSDVFVVEQQCVYPDLDGRDTEPGTRHVWFARDREIRAYLRILDDHGVERIGRVVTAKSARGTGLAGRLLEHALEIIGNRPNVLDAQSYLTKFYTRYGFKPTGPEFIEDGIPHTPMRRPPH</sequence>
<dbReference type="EMBL" id="FZNR01000001">
    <property type="protein sequence ID" value="SNR26590.1"/>
    <property type="molecule type" value="Genomic_DNA"/>
</dbReference>
<dbReference type="InterPro" id="IPR000182">
    <property type="entry name" value="GNAT_dom"/>
</dbReference>
<dbReference type="CDD" id="cd04301">
    <property type="entry name" value="NAT_SF"/>
    <property type="match status" value="1"/>
</dbReference>
<evidence type="ECO:0000313" key="2">
    <source>
        <dbReference type="EMBL" id="SNR26590.1"/>
    </source>
</evidence>
<dbReference type="Gene3D" id="3.40.630.30">
    <property type="match status" value="1"/>
</dbReference>
<dbReference type="InterPro" id="IPR016181">
    <property type="entry name" value="Acyl_CoA_acyltransferase"/>
</dbReference>
<dbReference type="Proteomes" id="UP000198415">
    <property type="component" value="Unassembled WGS sequence"/>
</dbReference>
<accession>A0A238UWF8</accession>
<keyword evidence="3" id="KW-1185">Reference proteome</keyword>
<reference evidence="2 3" key="1">
    <citation type="submission" date="2017-06" db="EMBL/GenBank/DDBJ databases">
        <authorList>
            <person name="Kim H.J."/>
            <person name="Triplett B.A."/>
        </authorList>
    </citation>
    <scope>NUCLEOTIDE SEQUENCE [LARGE SCALE GENOMIC DNA]</scope>
    <source>
        <strain evidence="2 3">DSM 43151</strain>
    </source>
</reference>
<dbReference type="Pfam" id="PF13673">
    <property type="entry name" value="Acetyltransf_10"/>
    <property type="match status" value="1"/>
</dbReference>
<dbReference type="RefSeq" id="WP_089291795.1">
    <property type="nucleotide sequence ID" value="NZ_BOMU01000009.1"/>
</dbReference>
<evidence type="ECO:0000259" key="1">
    <source>
        <dbReference type="PROSITE" id="PS51186"/>
    </source>
</evidence>
<proteinExistence type="predicted"/>
<gene>
    <name evidence="2" type="ORF">SAMN06264365_101291</name>
</gene>
<dbReference type="GO" id="GO:0016747">
    <property type="term" value="F:acyltransferase activity, transferring groups other than amino-acyl groups"/>
    <property type="evidence" value="ECO:0007669"/>
    <property type="project" value="InterPro"/>
</dbReference>
<name>A0A238UWF8_9ACTN</name>
<dbReference type="AlphaFoldDB" id="A0A238UWF8"/>
<evidence type="ECO:0000313" key="3">
    <source>
        <dbReference type="Proteomes" id="UP000198415"/>
    </source>
</evidence>
<dbReference type="PROSITE" id="PS51186">
    <property type="entry name" value="GNAT"/>
    <property type="match status" value="1"/>
</dbReference>
<protein>
    <submittedName>
        <fullName evidence="2">ElaA protein</fullName>
    </submittedName>
</protein>
<dbReference type="OrthoDB" id="9796171at2"/>
<organism evidence="2 3">
    <name type="scientific">Actinoplanes regularis</name>
    <dbReference type="NCBI Taxonomy" id="52697"/>
    <lineage>
        <taxon>Bacteria</taxon>
        <taxon>Bacillati</taxon>
        <taxon>Actinomycetota</taxon>
        <taxon>Actinomycetes</taxon>
        <taxon>Micromonosporales</taxon>
        <taxon>Micromonosporaceae</taxon>
        <taxon>Actinoplanes</taxon>
    </lineage>
</organism>
<dbReference type="SUPFAM" id="SSF55729">
    <property type="entry name" value="Acyl-CoA N-acyltransferases (Nat)"/>
    <property type="match status" value="1"/>
</dbReference>